<evidence type="ECO:0000313" key="3">
    <source>
        <dbReference type="EMBL" id="MFC4858669.1"/>
    </source>
</evidence>
<feature type="compositionally biased region" description="Basic residues" evidence="1">
    <location>
        <begin position="1"/>
        <end position="10"/>
    </location>
</feature>
<feature type="compositionally biased region" description="Low complexity" evidence="1">
    <location>
        <begin position="32"/>
        <end position="43"/>
    </location>
</feature>
<name>A0ABV9SFH2_9PSEU</name>
<proteinExistence type="predicted"/>
<organism evidence="3 4">
    <name type="scientific">Actinophytocola glycyrrhizae</name>
    <dbReference type="NCBI Taxonomy" id="2044873"/>
    <lineage>
        <taxon>Bacteria</taxon>
        <taxon>Bacillati</taxon>
        <taxon>Actinomycetota</taxon>
        <taxon>Actinomycetes</taxon>
        <taxon>Pseudonocardiales</taxon>
        <taxon>Pseudonocardiaceae</taxon>
    </lineage>
</organism>
<evidence type="ECO:0000313" key="4">
    <source>
        <dbReference type="Proteomes" id="UP001595859"/>
    </source>
</evidence>
<keyword evidence="4" id="KW-1185">Reference proteome</keyword>
<keyword evidence="2" id="KW-0472">Membrane</keyword>
<accession>A0ABV9SFH2</accession>
<feature type="transmembrane region" description="Helical" evidence="2">
    <location>
        <begin position="82"/>
        <end position="103"/>
    </location>
</feature>
<dbReference type="EMBL" id="JBHSIS010000023">
    <property type="protein sequence ID" value="MFC4858669.1"/>
    <property type="molecule type" value="Genomic_DNA"/>
</dbReference>
<keyword evidence="2" id="KW-0812">Transmembrane</keyword>
<feature type="transmembrane region" description="Helical" evidence="2">
    <location>
        <begin position="109"/>
        <end position="126"/>
    </location>
</feature>
<evidence type="ECO:0000256" key="1">
    <source>
        <dbReference type="SAM" id="MobiDB-lite"/>
    </source>
</evidence>
<comment type="caution">
    <text evidence="3">The sequence shown here is derived from an EMBL/GenBank/DDBJ whole genome shotgun (WGS) entry which is preliminary data.</text>
</comment>
<protein>
    <recommendedName>
        <fullName evidence="5">DUF3040 family protein</fullName>
    </recommendedName>
</protein>
<gene>
    <name evidence="3" type="ORF">ACFPCV_34665</name>
</gene>
<sequence>MSQRGRKKAAAARAKAGRSPGPDEQSRPLAGEVAAAAPPVEQQKTVESAPQGGGQETVLQQLFNGAGRIFHSMTKWLEHDKWYVKVLGVITWLTLLGVLVIMVMKWDTWFTVAAVGAFTGVSYVGSKIGSGGGSGG</sequence>
<keyword evidence="2" id="KW-1133">Transmembrane helix</keyword>
<evidence type="ECO:0008006" key="5">
    <source>
        <dbReference type="Google" id="ProtNLM"/>
    </source>
</evidence>
<feature type="region of interest" description="Disordered" evidence="1">
    <location>
        <begin position="1"/>
        <end position="53"/>
    </location>
</feature>
<dbReference type="Proteomes" id="UP001595859">
    <property type="component" value="Unassembled WGS sequence"/>
</dbReference>
<evidence type="ECO:0000256" key="2">
    <source>
        <dbReference type="SAM" id="Phobius"/>
    </source>
</evidence>
<reference evidence="4" key="1">
    <citation type="journal article" date="2019" name="Int. J. Syst. Evol. Microbiol.">
        <title>The Global Catalogue of Microorganisms (GCM) 10K type strain sequencing project: providing services to taxonomists for standard genome sequencing and annotation.</title>
        <authorList>
            <consortium name="The Broad Institute Genomics Platform"/>
            <consortium name="The Broad Institute Genome Sequencing Center for Infectious Disease"/>
            <person name="Wu L."/>
            <person name="Ma J."/>
        </authorList>
    </citation>
    <scope>NUCLEOTIDE SEQUENCE [LARGE SCALE GENOMIC DNA]</scope>
    <source>
        <strain evidence="4">ZS-22-S1</strain>
    </source>
</reference>
<dbReference type="RefSeq" id="WP_378061280.1">
    <property type="nucleotide sequence ID" value="NZ_JBHSIS010000023.1"/>
</dbReference>